<sequence length="104" mass="11569">MVVKEATMSPEESMLKNEQFGNPISEKLSNYLRTYTGKDDRANVSRMTGVGSSTVRDVAFRNNNLTESNSRAIIELMRIAIINCNNLIEDAGKAITDLKSILNE</sequence>
<accession>A0A285X3G5</accession>
<dbReference type="AlphaFoldDB" id="A0A285X3G5"/>
<reference evidence="3" key="1">
    <citation type="submission" date="2017-09" db="EMBL/GenBank/DDBJ databases">
        <authorList>
            <person name="Varghese N."/>
            <person name="Submissions S."/>
        </authorList>
    </citation>
    <scope>NUCLEOTIDE SEQUENCE [LARGE SCALE GENOMIC DNA]</scope>
    <source>
        <strain evidence="3">CGMCC 1.12641</strain>
    </source>
</reference>
<dbReference type="Proteomes" id="UP000219193">
    <property type="component" value="Unassembled WGS sequence"/>
</dbReference>
<evidence type="ECO:0000313" key="2">
    <source>
        <dbReference type="EMBL" id="SOC79855.1"/>
    </source>
</evidence>
<organism evidence="2 3">
    <name type="scientific">Salinimicrobium sediminis</name>
    <dbReference type="NCBI Taxonomy" id="1343891"/>
    <lineage>
        <taxon>Bacteria</taxon>
        <taxon>Pseudomonadati</taxon>
        <taxon>Bacteroidota</taxon>
        <taxon>Flavobacteriia</taxon>
        <taxon>Flavobacteriales</taxon>
        <taxon>Flavobacteriaceae</taxon>
        <taxon>Salinimicrobium</taxon>
    </lineage>
</organism>
<feature type="region of interest" description="Disordered" evidence="1">
    <location>
        <begin position="1"/>
        <end position="20"/>
    </location>
</feature>
<dbReference type="EMBL" id="OCMF01000001">
    <property type="protein sequence ID" value="SOC79855.1"/>
    <property type="molecule type" value="Genomic_DNA"/>
</dbReference>
<evidence type="ECO:0000313" key="3">
    <source>
        <dbReference type="Proteomes" id="UP000219193"/>
    </source>
</evidence>
<dbReference type="RefSeq" id="WP_097055557.1">
    <property type="nucleotide sequence ID" value="NZ_OCMF01000001.1"/>
</dbReference>
<name>A0A285X3G5_9FLAO</name>
<protein>
    <submittedName>
        <fullName evidence="2">Uncharacterized protein</fullName>
    </submittedName>
</protein>
<keyword evidence="3" id="KW-1185">Reference proteome</keyword>
<gene>
    <name evidence="2" type="ORF">SAMN06296241_1393</name>
</gene>
<evidence type="ECO:0000256" key="1">
    <source>
        <dbReference type="SAM" id="MobiDB-lite"/>
    </source>
</evidence>
<proteinExistence type="predicted"/>
<dbReference type="OrthoDB" id="1263528at2"/>